<dbReference type="InterPro" id="IPR001207">
    <property type="entry name" value="Transposase_mutator"/>
</dbReference>
<dbReference type="AlphaFoldDB" id="D3VEC5"/>
<keyword evidence="5" id="KW-0233">DNA recombination</keyword>
<evidence type="ECO:0000313" key="7">
    <source>
        <dbReference type="Proteomes" id="UP000008075"/>
    </source>
</evidence>
<dbReference type="HOGENOM" id="CLU_2621238_0_0_6"/>
<evidence type="ECO:0000256" key="4">
    <source>
        <dbReference type="ARBA" id="ARBA00023125"/>
    </source>
</evidence>
<evidence type="ECO:0000256" key="3">
    <source>
        <dbReference type="ARBA" id="ARBA00022578"/>
    </source>
</evidence>
<protein>
    <recommendedName>
        <fullName evidence="8">Mutator family transposase</fullName>
    </recommendedName>
</protein>
<comment type="function">
    <text evidence="1">Required for the transposition of the insertion element.</text>
</comment>
<dbReference type="Pfam" id="PF00872">
    <property type="entry name" value="Transposase_mut"/>
    <property type="match status" value="1"/>
</dbReference>
<dbReference type="Proteomes" id="UP000008075">
    <property type="component" value="Chromosome"/>
</dbReference>
<dbReference type="GO" id="GO:0003677">
    <property type="term" value="F:DNA binding"/>
    <property type="evidence" value="ECO:0007669"/>
    <property type="project" value="UniProtKB-KW"/>
</dbReference>
<evidence type="ECO:0000256" key="5">
    <source>
        <dbReference type="ARBA" id="ARBA00023172"/>
    </source>
</evidence>
<accession>D3VEC5</accession>
<dbReference type="EMBL" id="FN667742">
    <property type="protein sequence ID" value="CBJ92376.1"/>
    <property type="molecule type" value="Genomic_DNA"/>
</dbReference>
<reference evidence="6 7" key="1">
    <citation type="journal article" date="2011" name="PLoS ONE">
        <title>The entomopathogenic bacterial endosymbionts xenorhabdus and photorhabdus: convergent lifestyles from divergent genomes.</title>
        <authorList>
            <person name="Chaston J.M."/>
            <person name="Suen G."/>
            <person name="Tucker S.L."/>
            <person name="Andersen A.W."/>
            <person name="Bhasin A."/>
            <person name="Bode E."/>
            <person name="Bode H.B."/>
            <person name="Brachmann A.O."/>
            <person name="Cowles C.E."/>
            <person name="Cowles K.N."/>
            <person name="Darby C."/>
            <person name="de Leon L."/>
            <person name="Drace K."/>
            <person name="Du Z."/>
            <person name="Givaudan A."/>
            <person name="Herbert Tran E.E."/>
            <person name="Jewell K.A."/>
            <person name="Knack J.J."/>
            <person name="Krasomil-Osterfeld K.C."/>
            <person name="Kukor R."/>
            <person name="Lanois A."/>
            <person name="Latreille P."/>
            <person name="Leimgruber N.K."/>
            <person name="Lipke C.M."/>
            <person name="Liu R."/>
            <person name="Lu X."/>
            <person name="Martens E.C."/>
            <person name="Marri P.R."/>
            <person name="Medigue C."/>
            <person name="Menard M.L."/>
            <person name="Miller N.M."/>
            <person name="Morales-Soto N."/>
            <person name="Norton S."/>
            <person name="Ogier J.C."/>
            <person name="Orchard S.S."/>
            <person name="Park D."/>
            <person name="Park Y."/>
            <person name="Qurollo B.A."/>
            <person name="Sugar D.R."/>
            <person name="Richards G.R."/>
            <person name="Rouy Z."/>
            <person name="Slominski B."/>
            <person name="Slominski K."/>
            <person name="Snyder H."/>
            <person name="Tjaden B.C."/>
            <person name="van der Hoeven R."/>
            <person name="Welch R.D."/>
            <person name="Wheeler C."/>
            <person name="Xiang B."/>
            <person name="Barbazuk B."/>
            <person name="Gaudriault S."/>
            <person name="Goodner B."/>
            <person name="Slater S.C."/>
            <person name="Forst S."/>
            <person name="Goldman B.S."/>
            <person name="Goodrich-Blair H."/>
        </authorList>
    </citation>
    <scope>NUCLEOTIDE SEQUENCE [LARGE SCALE GENOMIC DNA]</scope>
    <source>
        <strain evidence="7">ATCC 19061 / DSM 3370 / CCUG 14189 / LMG 1036 / NCIMB 9965 / AN6</strain>
    </source>
</reference>
<keyword evidence="7" id="KW-1185">Reference proteome</keyword>
<gene>
    <name evidence="6" type="ordered locus">XNC1_4354</name>
</gene>
<evidence type="ECO:0000256" key="1">
    <source>
        <dbReference type="ARBA" id="ARBA00002190"/>
    </source>
</evidence>
<dbReference type="eggNOG" id="COG3328">
    <property type="taxonomic scope" value="Bacteria"/>
</dbReference>
<evidence type="ECO:0008006" key="8">
    <source>
        <dbReference type="Google" id="ProtNLM"/>
    </source>
</evidence>
<dbReference type="KEGG" id="xne:XNC1_4354"/>
<dbReference type="GO" id="GO:0004803">
    <property type="term" value="F:transposase activity"/>
    <property type="evidence" value="ECO:0007669"/>
    <property type="project" value="InterPro"/>
</dbReference>
<evidence type="ECO:0000256" key="2">
    <source>
        <dbReference type="ARBA" id="ARBA00010961"/>
    </source>
</evidence>
<dbReference type="GO" id="GO:0006313">
    <property type="term" value="P:DNA transposition"/>
    <property type="evidence" value="ECO:0007669"/>
    <property type="project" value="InterPro"/>
</dbReference>
<comment type="similarity">
    <text evidence="2">Belongs to the transposase mutator family.</text>
</comment>
<proteinExistence type="inferred from homology"/>
<evidence type="ECO:0000313" key="6">
    <source>
        <dbReference type="EMBL" id="CBJ92376.1"/>
    </source>
</evidence>
<keyword evidence="4" id="KW-0238">DNA-binding</keyword>
<keyword evidence="3" id="KW-0815">Transposition</keyword>
<organism evidence="6 7">
    <name type="scientific">Xenorhabdus nematophila (strain ATCC 19061 / DSM 3370 / CCUG 14189 / LMG 1036 / NCIMB 9965 / AN6)</name>
    <dbReference type="NCBI Taxonomy" id="406817"/>
    <lineage>
        <taxon>Bacteria</taxon>
        <taxon>Pseudomonadati</taxon>
        <taxon>Pseudomonadota</taxon>
        <taxon>Gammaproteobacteria</taxon>
        <taxon>Enterobacterales</taxon>
        <taxon>Morganellaceae</taxon>
        <taxon>Xenorhabdus</taxon>
    </lineage>
</organism>
<name>D3VEC5_XENNA</name>
<dbReference type="STRING" id="406817.XNC1_4354"/>
<sequence length="78" mass="8887">MAQCADGTQSSWLKGFPEAINTVYPQTRVQLCIVHTIRNNLRYGYLGLSFLNDEARYLDQSLPIECSPNRQTIHDSIN</sequence>